<dbReference type="RefSeq" id="WP_309203179.1">
    <property type="nucleotide sequence ID" value="NZ_CP133548.1"/>
</dbReference>
<dbReference type="Pfam" id="PF12514">
    <property type="entry name" value="DUF3718"/>
    <property type="match status" value="1"/>
</dbReference>
<keyword evidence="3" id="KW-1185">Reference proteome</keyword>
<evidence type="ECO:0000313" key="2">
    <source>
        <dbReference type="EMBL" id="WMS88004.1"/>
    </source>
</evidence>
<dbReference type="InterPro" id="IPR022193">
    <property type="entry name" value="DUF3718"/>
</dbReference>
<dbReference type="Proteomes" id="UP001239782">
    <property type="component" value="Chromosome"/>
</dbReference>
<keyword evidence="1" id="KW-0732">Signal</keyword>
<evidence type="ECO:0000313" key="3">
    <source>
        <dbReference type="Proteomes" id="UP001239782"/>
    </source>
</evidence>
<feature type="signal peptide" evidence="1">
    <location>
        <begin position="1"/>
        <end position="18"/>
    </location>
</feature>
<feature type="chain" id="PRO_5041303506" evidence="1">
    <location>
        <begin position="19"/>
        <end position="138"/>
    </location>
</feature>
<protein>
    <submittedName>
        <fullName evidence="2">DUF3718 domain-containing protein</fullName>
    </submittedName>
</protein>
<organism evidence="2 3">
    <name type="scientific">Pleionea litopenaei</name>
    <dbReference type="NCBI Taxonomy" id="3070815"/>
    <lineage>
        <taxon>Bacteria</taxon>
        <taxon>Pseudomonadati</taxon>
        <taxon>Pseudomonadota</taxon>
        <taxon>Gammaproteobacteria</taxon>
        <taxon>Oceanospirillales</taxon>
        <taxon>Pleioneaceae</taxon>
        <taxon>Pleionea</taxon>
    </lineage>
</organism>
<dbReference type="EMBL" id="CP133548">
    <property type="protein sequence ID" value="WMS88004.1"/>
    <property type="molecule type" value="Genomic_DNA"/>
</dbReference>
<sequence>MKQLIAIALFAAAFSVQADDFARLSESLCEYVKNDDRTSIRKKLKTVNLELRNTYTGFVCQPEGNFNGGSLLKTAAYYGSAEVSSFIIRKISKEDLAYTEHDGVTTSDWIKEASNSGNVKDVNKTKSIAAEVEERLGE</sequence>
<proteinExistence type="predicted"/>
<evidence type="ECO:0000256" key="1">
    <source>
        <dbReference type="SAM" id="SignalP"/>
    </source>
</evidence>
<accession>A0AA51RV17</accession>
<dbReference type="AlphaFoldDB" id="A0AA51RV17"/>
<dbReference type="KEGG" id="plei:Q9312_03585"/>
<name>A0AA51RV17_9GAMM</name>
<reference evidence="2 3" key="1">
    <citation type="submission" date="2023-08" db="EMBL/GenBank/DDBJ databases">
        <title>Pleionea litopenaei sp. nov., isolated from stomach of juvenile Litopenaeus vannamei.</title>
        <authorList>
            <person name="Rho A.M."/>
            <person name="Hwang C.Y."/>
        </authorList>
    </citation>
    <scope>NUCLEOTIDE SEQUENCE [LARGE SCALE GENOMIC DNA]</scope>
    <source>
        <strain evidence="2 3">HL-JVS1</strain>
    </source>
</reference>
<gene>
    <name evidence="2" type="ORF">Q9312_03585</name>
</gene>